<feature type="domain" description="WRKY" evidence="6">
    <location>
        <begin position="79"/>
        <end position="142"/>
    </location>
</feature>
<dbReference type="Pfam" id="PF03106">
    <property type="entry name" value="WRKY"/>
    <property type="match status" value="1"/>
</dbReference>
<dbReference type="SUPFAM" id="SSF118290">
    <property type="entry name" value="WRKY DNA-binding domain"/>
    <property type="match status" value="1"/>
</dbReference>
<dbReference type="GO" id="GO:0005634">
    <property type="term" value="C:nucleus"/>
    <property type="evidence" value="ECO:0007669"/>
    <property type="project" value="UniProtKB-SubCell"/>
</dbReference>
<dbReference type="PANTHER" id="PTHR31282">
    <property type="entry name" value="WRKY TRANSCRIPTION FACTOR 21-RELATED"/>
    <property type="match status" value="1"/>
</dbReference>
<evidence type="ECO:0000256" key="4">
    <source>
        <dbReference type="ARBA" id="ARBA00023163"/>
    </source>
</evidence>
<protein>
    <recommendedName>
        <fullName evidence="6">WRKY domain-containing protein</fullName>
    </recommendedName>
</protein>
<sequence>MAIRELIEGWKAVVKLQDLLGDRGGPLLELAGEIMAKIKRSMEHSLCLLGLPCNNLHAYDFSSDNGIDEVRNSSETWTTYTADIDDGQAWRKYGQKNILNSKFPRSYYRCTYKHDRDCNATKQVQKMEDGSGLFQTIYIGSHTCMTDSIEPPYLVVLEGRNDCITIPSQVEEEPSCKINHVDTKTDLNNFSLRSLQAHSSLPGYGEEDAVQSEVELLAWTVLNDDNFINLSDLIHF</sequence>
<dbReference type="SMART" id="SM00774">
    <property type="entry name" value="WRKY"/>
    <property type="match status" value="1"/>
</dbReference>
<reference evidence="7 8" key="1">
    <citation type="journal article" date="2023" name="Hortic Res">
        <title>Pangenome of water caltrop reveals structural variations and asymmetric subgenome divergence after allopolyploidization.</title>
        <authorList>
            <person name="Zhang X."/>
            <person name="Chen Y."/>
            <person name="Wang L."/>
            <person name="Yuan Y."/>
            <person name="Fang M."/>
            <person name="Shi L."/>
            <person name="Lu R."/>
            <person name="Comes H.P."/>
            <person name="Ma Y."/>
            <person name="Chen Y."/>
            <person name="Huang G."/>
            <person name="Zhou Y."/>
            <person name="Zheng Z."/>
            <person name="Qiu Y."/>
        </authorList>
    </citation>
    <scope>NUCLEOTIDE SEQUENCE [LARGE SCALE GENOMIC DNA]</scope>
    <source>
        <tissue evidence="7">Roots</tissue>
    </source>
</reference>
<dbReference type="EMBL" id="JAXIOK010000014">
    <property type="protein sequence ID" value="KAK4756013.1"/>
    <property type="molecule type" value="Genomic_DNA"/>
</dbReference>
<keyword evidence="4" id="KW-0804">Transcription</keyword>
<dbReference type="InterPro" id="IPR003657">
    <property type="entry name" value="WRKY_dom"/>
</dbReference>
<gene>
    <name evidence="7" type="ORF">SAY87_009770</name>
</gene>
<dbReference type="InterPro" id="IPR044810">
    <property type="entry name" value="WRKY_plant"/>
</dbReference>
<dbReference type="PROSITE" id="PS50811">
    <property type="entry name" value="WRKY"/>
    <property type="match status" value="1"/>
</dbReference>
<comment type="subcellular location">
    <subcellularLocation>
        <location evidence="1">Nucleus</location>
    </subcellularLocation>
</comment>
<evidence type="ECO:0000313" key="7">
    <source>
        <dbReference type="EMBL" id="KAK4756013.1"/>
    </source>
</evidence>
<evidence type="ECO:0000256" key="1">
    <source>
        <dbReference type="ARBA" id="ARBA00004123"/>
    </source>
</evidence>
<proteinExistence type="predicted"/>
<name>A0AAN7JW59_9MYRT</name>
<evidence type="ECO:0000256" key="2">
    <source>
        <dbReference type="ARBA" id="ARBA00023015"/>
    </source>
</evidence>
<evidence type="ECO:0000313" key="8">
    <source>
        <dbReference type="Proteomes" id="UP001345219"/>
    </source>
</evidence>
<keyword evidence="8" id="KW-1185">Reference proteome</keyword>
<dbReference type="AlphaFoldDB" id="A0AAN7JW59"/>
<dbReference type="Proteomes" id="UP001345219">
    <property type="component" value="Chromosome 8"/>
</dbReference>
<keyword evidence="3" id="KW-0238">DNA-binding</keyword>
<dbReference type="GO" id="GO:0043565">
    <property type="term" value="F:sequence-specific DNA binding"/>
    <property type="evidence" value="ECO:0007669"/>
    <property type="project" value="InterPro"/>
</dbReference>
<dbReference type="GO" id="GO:0003700">
    <property type="term" value="F:DNA-binding transcription factor activity"/>
    <property type="evidence" value="ECO:0007669"/>
    <property type="project" value="InterPro"/>
</dbReference>
<comment type="caution">
    <text evidence="7">The sequence shown here is derived from an EMBL/GenBank/DDBJ whole genome shotgun (WGS) entry which is preliminary data.</text>
</comment>
<dbReference type="InterPro" id="IPR036576">
    <property type="entry name" value="WRKY_dom_sf"/>
</dbReference>
<dbReference type="Gene3D" id="2.20.25.80">
    <property type="entry name" value="WRKY domain"/>
    <property type="match status" value="1"/>
</dbReference>
<keyword evidence="2" id="KW-0805">Transcription regulation</keyword>
<evidence type="ECO:0000256" key="3">
    <source>
        <dbReference type="ARBA" id="ARBA00023125"/>
    </source>
</evidence>
<evidence type="ECO:0000256" key="5">
    <source>
        <dbReference type="ARBA" id="ARBA00023242"/>
    </source>
</evidence>
<accession>A0AAN7JW59</accession>
<evidence type="ECO:0000259" key="6">
    <source>
        <dbReference type="PROSITE" id="PS50811"/>
    </source>
</evidence>
<keyword evidence="5" id="KW-0539">Nucleus</keyword>
<organism evidence="7 8">
    <name type="scientific">Trapa incisa</name>
    <dbReference type="NCBI Taxonomy" id="236973"/>
    <lineage>
        <taxon>Eukaryota</taxon>
        <taxon>Viridiplantae</taxon>
        <taxon>Streptophyta</taxon>
        <taxon>Embryophyta</taxon>
        <taxon>Tracheophyta</taxon>
        <taxon>Spermatophyta</taxon>
        <taxon>Magnoliopsida</taxon>
        <taxon>eudicotyledons</taxon>
        <taxon>Gunneridae</taxon>
        <taxon>Pentapetalae</taxon>
        <taxon>rosids</taxon>
        <taxon>malvids</taxon>
        <taxon>Myrtales</taxon>
        <taxon>Lythraceae</taxon>
        <taxon>Trapa</taxon>
    </lineage>
</organism>